<accession>A0A1X0P8K2</accession>
<feature type="chain" id="PRO_5012077696" evidence="1">
    <location>
        <begin position="25"/>
        <end position="156"/>
    </location>
</feature>
<dbReference type="VEuPathDB" id="TriTrypDB:TM35_000011430"/>
<keyword evidence="1" id="KW-0732">Signal</keyword>
<sequence>MHPRVAKLYLEFMILAPALTSVDGVKHVGTKTEEAVRKKRMGLAYSLSSTSAYRAMIQEGFMAEPHVTPGTPEFARRLARGRWALRQLKDLITVRKYRAMQKRYSWSSHKSPDELVEIFGENKAQEIMIGFGNKDVFGYNEVLHYDCDSPSQSKKE</sequence>
<dbReference type="EMBL" id="NBCO01000001">
    <property type="protein sequence ID" value="ORC93266.1"/>
    <property type="molecule type" value="Genomic_DNA"/>
</dbReference>
<reference evidence="2 3" key="1">
    <citation type="submission" date="2017-03" db="EMBL/GenBank/DDBJ databases">
        <title>An alternative strategy for trypanosome survival in the mammalian bloodstream revealed through genome and transcriptome analysis of the ubiquitous bovine parasite Trypanosoma (Megatrypanum) theileri.</title>
        <authorList>
            <person name="Kelly S."/>
            <person name="Ivens A."/>
            <person name="Mott A."/>
            <person name="O'Neill E."/>
            <person name="Emms D."/>
            <person name="Macleod O."/>
            <person name="Voorheis P."/>
            <person name="Matthews J."/>
            <person name="Matthews K."/>
            <person name="Carrington M."/>
        </authorList>
    </citation>
    <scope>NUCLEOTIDE SEQUENCE [LARGE SCALE GENOMIC DNA]</scope>
    <source>
        <strain evidence="2">Edinburgh</strain>
    </source>
</reference>
<dbReference type="GeneID" id="39980604"/>
<feature type="signal peptide" evidence="1">
    <location>
        <begin position="1"/>
        <end position="24"/>
    </location>
</feature>
<dbReference type="OrthoDB" id="271139at2759"/>
<organism evidence="2 3">
    <name type="scientific">Trypanosoma theileri</name>
    <dbReference type="NCBI Taxonomy" id="67003"/>
    <lineage>
        <taxon>Eukaryota</taxon>
        <taxon>Discoba</taxon>
        <taxon>Euglenozoa</taxon>
        <taxon>Kinetoplastea</taxon>
        <taxon>Metakinetoplastina</taxon>
        <taxon>Trypanosomatida</taxon>
        <taxon>Trypanosomatidae</taxon>
        <taxon>Trypanosoma</taxon>
    </lineage>
</organism>
<name>A0A1X0P8K2_9TRYP</name>
<dbReference type="Proteomes" id="UP000192257">
    <property type="component" value="Unassembled WGS sequence"/>
</dbReference>
<gene>
    <name evidence="2" type="ORF">TM35_000011430</name>
</gene>
<dbReference type="RefSeq" id="XP_028887332.1">
    <property type="nucleotide sequence ID" value="XM_029020824.1"/>
</dbReference>
<evidence type="ECO:0000256" key="1">
    <source>
        <dbReference type="SAM" id="SignalP"/>
    </source>
</evidence>
<evidence type="ECO:0000313" key="3">
    <source>
        <dbReference type="Proteomes" id="UP000192257"/>
    </source>
</evidence>
<proteinExistence type="predicted"/>
<keyword evidence="3" id="KW-1185">Reference proteome</keyword>
<protein>
    <submittedName>
        <fullName evidence="2">Uncharacterized protein</fullName>
    </submittedName>
</protein>
<dbReference type="AlphaFoldDB" id="A0A1X0P8K2"/>
<evidence type="ECO:0000313" key="2">
    <source>
        <dbReference type="EMBL" id="ORC93266.1"/>
    </source>
</evidence>
<comment type="caution">
    <text evidence="2">The sequence shown here is derived from an EMBL/GenBank/DDBJ whole genome shotgun (WGS) entry which is preliminary data.</text>
</comment>